<name>A0ABS7KB56_9BACI</name>
<feature type="transmembrane region" description="Helical" evidence="1">
    <location>
        <begin position="103"/>
        <end position="123"/>
    </location>
</feature>
<protein>
    <recommendedName>
        <fullName evidence="4">Immunity protein SdpI</fullName>
    </recommendedName>
</protein>
<keyword evidence="1" id="KW-0812">Transmembrane</keyword>
<feature type="transmembrane region" description="Helical" evidence="1">
    <location>
        <begin position="144"/>
        <end position="167"/>
    </location>
</feature>
<comment type="caution">
    <text evidence="2">The sequence shown here is derived from an EMBL/GenBank/DDBJ whole genome shotgun (WGS) entry which is preliminary data.</text>
</comment>
<gene>
    <name evidence="2" type="ORF">H0185_22345</name>
</gene>
<feature type="transmembrane region" description="Helical" evidence="1">
    <location>
        <begin position="77"/>
        <end position="97"/>
    </location>
</feature>
<feature type="transmembrane region" description="Helical" evidence="1">
    <location>
        <begin position="38"/>
        <end position="57"/>
    </location>
</feature>
<evidence type="ECO:0000313" key="2">
    <source>
        <dbReference type="EMBL" id="MBY0099508.1"/>
    </source>
</evidence>
<proteinExistence type="predicted"/>
<evidence type="ECO:0000313" key="3">
    <source>
        <dbReference type="Proteomes" id="UP000769780"/>
    </source>
</evidence>
<dbReference type="EMBL" id="JACWFH010000036">
    <property type="protein sequence ID" value="MBY0099508.1"/>
    <property type="molecule type" value="Genomic_DNA"/>
</dbReference>
<dbReference type="Proteomes" id="UP000769780">
    <property type="component" value="Unassembled WGS sequence"/>
</dbReference>
<reference evidence="2 3" key="1">
    <citation type="submission" date="2020-07" db="EMBL/GenBank/DDBJ databases">
        <title>Fungal Genomes of the International Space Station.</title>
        <authorList>
            <person name="Seuylemezian A."/>
            <person name="Singh N.K."/>
            <person name="Wood J."/>
            <person name="Venkateswaran K."/>
        </authorList>
    </citation>
    <scope>NUCLEOTIDE SEQUENCE [LARGE SCALE GENOMIC DNA]</scope>
    <source>
        <strain evidence="2 3">PL-B2</strain>
    </source>
</reference>
<evidence type="ECO:0008006" key="4">
    <source>
        <dbReference type="Google" id="ProtNLM"/>
    </source>
</evidence>
<evidence type="ECO:0000256" key="1">
    <source>
        <dbReference type="SAM" id="Phobius"/>
    </source>
</evidence>
<feature type="transmembrane region" description="Helical" evidence="1">
    <location>
        <begin position="173"/>
        <end position="191"/>
    </location>
</feature>
<accession>A0ABS7KB56</accession>
<sequence>MIKKICISFLIFLSFAISLLLFFSNTATEESKYGATEVLLFSIPLAMCLVNSNLIIIPKLLSFQNSYARYKKGIESVLLSVTLILFLLHIGLILLGIGIEVSLLYLVPVSVGIVLITTANTLPRFQLDLNPKEQPKNSNQLWNIVIRPFSFPLFIGGLIMFLCLFLPGNLMMIGFFSILLCTLLASFYMSYRAYQSH</sequence>
<dbReference type="RefSeq" id="WP_221875714.1">
    <property type="nucleotide sequence ID" value="NZ_JACWFH010000036.1"/>
</dbReference>
<keyword evidence="1" id="KW-1133">Transmembrane helix</keyword>
<keyword evidence="3" id="KW-1185">Reference proteome</keyword>
<organism evidence="2 3">
    <name type="scientific">Mesobacillus maritimus</name>
    <dbReference type="NCBI Taxonomy" id="1643336"/>
    <lineage>
        <taxon>Bacteria</taxon>
        <taxon>Bacillati</taxon>
        <taxon>Bacillota</taxon>
        <taxon>Bacilli</taxon>
        <taxon>Bacillales</taxon>
        <taxon>Bacillaceae</taxon>
        <taxon>Mesobacillus</taxon>
    </lineage>
</organism>
<keyword evidence="1" id="KW-0472">Membrane</keyword>